<feature type="transmembrane region" description="Helical" evidence="1">
    <location>
        <begin position="54"/>
        <end position="76"/>
    </location>
</feature>
<feature type="transmembrane region" description="Helical" evidence="1">
    <location>
        <begin position="20"/>
        <end position="42"/>
    </location>
</feature>
<keyword evidence="1" id="KW-0472">Membrane</keyword>
<feature type="transmembrane region" description="Helical" evidence="1">
    <location>
        <begin position="195"/>
        <end position="217"/>
    </location>
</feature>
<feature type="transmembrane region" description="Helical" evidence="1">
    <location>
        <begin position="223"/>
        <end position="244"/>
    </location>
</feature>
<feature type="transmembrane region" description="Helical" evidence="1">
    <location>
        <begin position="374"/>
        <end position="392"/>
    </location>
</feature>
<evidence type="ECO:0000313" key="2">
    <source>
        <dbReference type="EMBL" id="PIA14844.1"/>
    </source>
</evidence>
<accession>A0A2G5B782</accession>
<feature type="transmembrane region" description="Helical" evidence="1">
    <location>
        <begin position="340"/>
        <end position="362"/>
    </location>
</feature>
<sequence length="445" mass="49205">MTLLDRPRVNLYANTWREQLVICVSGFLGILATNLLGPRISLLFGSATGTLHSLAILVAAYQLQGWFPLFVVARVLDDIGKTVTRVCLVTLTLAYPREQKKARVLALFQFVVDMFLTLGQVLKQNHGAQKGRDKEGAMGVAWARLLFTLLSSLCIFGVAPIGSVIRDSGVYVLARQTNSLRREFAKLTKVFRNKYMLLLMPYMFSYPFALGVLGISFPNRQSVLFYNIGSLLAVAVAFVLDIGLKERRRRGQLGFAIITFVTLVCMISVTVLNTRYVDPNQLQIFENMRGAPVNVYRLVHYRQLFYATVFLNGMSISSVFLFSGWVIGSLTNDAEYSARFTGALLSVPALGTLTALLCLGADETIPNVPANSPLYVGIALLTLSFVAMYYVVHSISDTNNWSLSSIRNSTRGISNTVAVEHCCVVDYSDRFSISQSSIAKLPLPQ</sequence>
<name>A0A2G5B782_COERN</name>
<dbReference type="EMBL" id="KZ303512">
    <property type="protein sequence ID" value="PIA14844.1"/>
    <property type="molecule type" value="Genomic_DNA"/>
</dbReference>
<keyword evidence="1" id="KW-0812">Transmembrane</keyword>
<feature type="transmembrane region" description="Helical" evidence="1">
    <location>
        <begin position="253"/>
        <end position="272"/>
    </location>
</feature>
<evidence type="ECO:0000313" key="3">
    <source>
        <dbReference type="Proteomes" id="UP000242474"/>
    </source>
</evidence>
<dbReference type="SUPFAM" id="SSF103473">
    <property type="entry name" value="MFS general substrate transporter"/>
    <property type="match status" value="1"/>
</dbReference>
<proteinExistence type="predicted"/>
<organism evidence="2 3">
    <name type="scientific">Coemansia reversa (strain ATCC 12441 / NRRL 1564)</name>
    <dbReference type="NCBI Taxonomy" id="763665"/>
    <lineage>
        <taxon>Eukaryota</taxon>
        <taxon>Fungi</taxon>
        <taxon>Fungi incertae sedis</taxon>
        <taxon>Zoopagomycota</taxon>
        <taxon>Kickxellomycotina</taxon>
        <taxon>Kickxellomycetes</taxon>
        <taxon>Kickxellales</taxon>
        <taxon>Kickxellaceae</taxon>
        <taxon>Coemansia</taxon>
    </lineage>
</organism>
<keyword evidence="3" id="KW-1185">Reference proteome</keyword>
<dbReference type="OrthoDB" id="196103at2759"/>
<dbReference type="Proteomes" id="UP000242474">
    <property type="component" value="Unassembled WGS sequence"/>
</dbReference>
<evidence type="ECO:0000256" key="1">
    <source>
        <dbReference type="SAM" id="Phobius"/>
    </source>
</evidence>
<dbReference type="AlphaFoldDB" id="A0A2G5B782"/>
<protein>
    <submittedName>
        <fullName evidence="2">Uncharacterized protein</fullName>
    </submittedName>
</protein>
<reference evidence="2 3" key="1">
    <citation type="journal article" date="2015" name="Genome Biol. Evol.">
        <title>Phylogenomic analyses indicate that early fungi evolved digesting cell walls of algal ancestors of land plants.</title>
        <authorList>
            <person name="Chang Y."/>
            <person name="Wang S."/>
            <person name="Sekimoto S."/>
            <person name="Aerts A.L."/>
            <person name="Choi C."/>
            <person name="Clum A."/>
            <person name="LaButti K.M."/>
            <person name="Lindquist E.A."/>
            <person name="Yee Ngan C."/>
            <person name="Ohm R.A."/>
            <person name="Salamov A.A."/>
            <person name="Grigoriev I.V."/>
            <person name="Spatafora J.W."/>
            <person name="Berbee M.L."/>
        </authorList>
    </citation>
    <scope>NUCLEOTIDE SEQUENCE [LARGE SCALE GENOMIC DNA]</scope>
    <source>
        <strain evidence="2 3">NRRL 1564</strain>
    </source>
</reference>
<dbReference type="InterPro" id="IPR036259">
    <property type="entry name" value="MFS_trans_sf"/>
</dbReference>
<gene>
    <name evidence="2" type="ORF">COEREDRAFT_98592</name>
</gene>
<feature type="transmembrane region" description="Helical" evidence="1">
    <location>
        <begin position="142"/>
        <end position="174"/>
    </location>
</feature>
<feature type="transmembrane region" description="Helical" evidence="1">
    <location>
        <begin position="304"/>
        <end position="328"/>
    </location>
</feature>
<keyword evidence="1" id="KW-1133">Transmembrane helix</keyword>
<feature type="transmembrane region" description="Helical" evidence="1">
    <location>
        <begin position="104"/>
        <end position="122"/>
    </location>
</feature>